<keyword evidence="8" id="KW-0805">Transcription regulation</keyword>
<gene>
    <name evidence="16" type="ORF">GDO81_003316</name>
</gene>
<dbReference type="InterPro" id="IPR050636">
    <property type="entry name" value="C2H2-ZF_domain-containing"/>
</dbReference>
<dbReference type="Pfam" id="PF00096">
    <property type="entry name" value="zf-C2H2"/>
    <property type="match status" value="4"/>
</dbReference>
<evidence type="ECO:0000313" key="17">
    <source>
        <dbReference type="Proteomes" id="UP000824782"/>
    </source>
</evidence>
<keyword evidence="17" id="KW-1185">Reference proteome</keyword>
<dbReference type="PANTHER" id="PTHR47772:SF7">
    <property type="entry name" value="ZINC FINGER PROTEIN 160"/>
    <property type="match status" value="1"/>
</dbReference>
<evidence type="ECO:0000256" key="9">
    <source>
        <dbReference type="ARBA" id="ARBA00023125"/>
    </source>
</evidence>
<dbReference type="GO" id="GO:0005634">
    <property type="term" value="C:nucleus"/>
    <property type="evidence" value="ECO:0007669"/>
    <property type="project" value="UniProtKB-SubCell"/>
</dbReference>
<keyword evidence="10" id="KW-0804">Transcription</keyword>
<dbReference type="PANTHER" id="PTHR47772">
    <property type="entry name" value="ZINC FINGER PROTEIN 200"/>
    <property type="match status" value="1"/>
</dbReference>
<dbReference type="FunFam" id="3.30.160.60:FF:002063">
    <property type="entry name" value="RB associated KRAB zinc finger"/>
    <property type="match status" value="1"/>
</dbReference>
<proteinExistence type="inferred from homology"/>
<dbReference type="SUPFAM" id="SSF57667">
    <property type="entry name" value="beta-beta-alpha zinc fingers"/>
    <property type="match status" value="3"/>
</dbReference>
<dbReference type="Proteomes" id="UP000824782">
    <property type="component" value="Unassembled WGS sequence"/>
</dbReference>
<sequence length="585" mass="65883">MTKCIVKNCHSDSACDGDVTFHSFPSSLHLIRLWLQQTGNTFADIDTMALNVLQSSRLRLYQICSKHFSLKSYKFNGTKMVLKPDAVPMVFSDVPDLSDVQDDSKAPSCTKAQTENLSRVGSSISESLAQAFPSSLKGLMESEEMQHELTLTGKLMVDKAIGTEPHCDFIENKKEKLMNKRLLNLAMEIISLLTGEEYVMVKKNSYPPSSTENGEQVPLKCGDVSVYFTMEEWDYIEEHRDLYQKVVMESPQRSSTPPVEEPEVCTEDIKAIVVTEEEDGCQSTSEIEPVDESTNTYAGDFCTDAVSIGHVAEESYMMNSWETSVVHEATCTEEDLQEDSYTLSSSSSSNLAKQTATSFHGSQLEDSGENFPIVSPNHAVDNLAYTSTSEQCEEQAWTAYGRYVGDSSFTEHPQIKEETDQYNYIYDEEPAYVDPNPARVCEEQNQLFETMNSLLVHQLSHGPSSSVDKPYACSHCDKRFAKRSHLGMHLKTHTGEKPYACPDCGKRFSRRSNMATHYRTHTGEKPFACPKCGKRFTQSSHMVTHQRTHSSDKLFSCPECKKCFSKWSYLNFHLRTHGIEKLSVP</sequence>
<comment type="subcellular location">
    <subcellularLocation>
        <location evidence="2">Nucleus</location>
    </subcellularLocation>
</comment>
<dbReference type="FunFam" id="3.30.160.60:FF:000322">
    <property type="entry name" value="GDNF-inducible zinc finger protein 1"/>
    <property type="match status" value="1"/>
</dbReference>
<keyword evidence="4" id="KW-0479">Metal-binding</keyword>
<evidence type="ECO:0000256" key="11">
    <source>
        <dbReference type="ARBA" id="ARBA00023242"/>
    </source>
</evidence>
<dbReference type="Pfam" id="PF05485">
    <property type="entry name" value="THAP"/>
    <property type="match status" value="1"/>
</dbReference>
<evidence type="ECO:0000256" key="13">
    <source>
        <dbReference type="PROSITE-ProRule" id="PRU00309"/>
    </source>
</evidence>
<evidence type="ECO:0000256" key="4">
    <source>
        <dbReference type="ARBA" id="ARBA00022723"/>
    </source>
</evidence>
<evidence type="ECO:0000256" key="1">
    <source>
        <dbReference type="ARBA" id="ARBA00003767"/>
    </source>
</evidence>
<keyword evidence="11" id="KW-0539">Nucleus</keyword>
<dbReference type="GO" id="GO:0006355">
    <property type="term" value="P:regulation of DNA-templated transcription"/>
    <property type="evidence" value="ECO:0007669"/>
    <property type="project" value="InterPro"/>
</dbReference>
<feature type="domain" description="C2H2-type" evidence="14">
    <location>
        <begin position="555"/>
        <end position="582"/>
    </location>
</feature>
<dbReference type="SMART" id="SM00355">
    <property type="entry name" value="ZnF_C2H2"/>
    <property type="match status" value="5"/>
</dbReference>
<dbReference type="Pfam" id="PF01352">
    <property type="entry name" value="KRAB"/>
    <property type="match status" value="1"/>
</dbReference>
<comment type="caution">
    <text evidence="16">The sequence shown here is derived from an EMBL/GenBank/DDBJ whole genome shotgun (WGS) entry which is preliminary data.</text>
</comment>
<dbReference type="PROSITE" id="PS00028">
    <property type="entry name" value="ZINC_FINGER_C2H2_1"/>
    <property type="match status" value="4"/>
</dbReference>
<dbReference type="SUPFAM" id="SSF109640">
    <property type="entry name" value="KRAB domain (Kruppel-associated box)"/>
    <property type="match status" value="1"/>
</dbReference>
<dbReference type="EMBL" id="WNYA01000010">
    <property type="protein sequence ID" value="KAG8553206.1"/>
    <property type="molecule type" value="Genomic_DNA"/>
</dbReference>
<dbReference type="GO" id="GO:0008270">
    <property type="term" value="F:zinc ion binding"/>
    <property type="evidence" value="ECO:0007669"/>
    <property type="project" value="UniProtKB-KW"/>
</dbReference>
<dbReference type="InterPro" id="IPR036051">
    <property type="entry name" value="KRAB_dom_sf"/>
</dbReference>
<dbReference type="SMART" id="SM00980">
    <property type="entry name" value="THAP"/>
    <property type="match status" value="1"/>
</dbReference>
<keyword evidence="7" id="KW-0862">Zinc</keyword>
<dbReference type="InterPro" id="IPR006612">
    <property type="entry name" value="THAP_Znf"/>
</dbReference>
<dbReference type="PROSITE" id="PS50157">
    <property type="entry name" value="ZINC_FINGER_C2H2_2"/>
    <property type="match status" value="4"/>
</dbReference>
<dbReference type="FunFam" id="3.30.160.60:FF:000100">
    <property type="entry name" value="Zinc finger 45-like"/>
    <property type="match status" value="1"/>
</dbReference>
<feature type="domain" description="THAP-type" evidence="15">
    <location>
        <begin position="1"/>
        <end position="91"/>
    </location>
</feature>
<evidence type="ECO:0000256" key="10">
    <source>
        <dbReference type="ARBA" id="ARBA00023163"/>
    </source>
</evidence>
<feature type="domain" description="C2H2-type" evidence="14">
    <location>
        <begin position="499"/>
        <end position="526"/>
    </location>
</feature>
<organism evidence="16 17">
    <name type="scientific">Engystomops pustulosus</name>
    <name type="common">Tungara frog</name>
    <name type="synonym">Physalaemus pustulosus</name>
    <dbReference type="NCBI Taxonomy" id="76066"/>
    <lineage>
        <taxon>Eukaryota</taxon>
        <taxon>Metazoa</taxon>
        <taxon>Chordata</taxon>
        <taxon>Craniata</taxon>
        <taxon>Vertebrata</taxon>
        <taxon>Euteleostomi</taxon>
        <taxon>Amphibia</taxon>
        <taxon>Batrachia</taxon>
        <taxon>Anura</taxon>
        <taxon>Neobatrachia</taxon>
        <taxon>Hyloidea</taxon>
        <taxon>Leptodactylidae</taxon>
        <taxon>Leiuperinae</taxon>
        <taxon>Engystomops</taxon>
    </lineage>
</organism>
<dbReference type="InterPro" id="IPR013087">
    <property type="entry name" value="Znf_C2H2_type"/>
</dbReference>
<evidence type="ECO:0000256" key="7">
    <source>
        <dbReference type="ARBA" id="ARBA00022833"/>
    </source>
</evidence>
<evidence type="ECO:0000259" key="15">
    <source>
        <dbReference type="PROSITE" id="PS50950"/>
    </source>
</evidence>
<dbReference type="SUPFAM" id="SSF57716">
    <property type="entry name" value="Glucocorticoid receptor-like (DNA-binding domain)"/>
    <property type="match status" value="1"/>
</dbReference>
<evidence type="ECO:0000256" key="12">
    <source>
        <dbReference type="PROSITE-ProRule" id="PRU00042"/>
    </source>
</evidence>
<comment type="similarity">
    <text evidence="3">Belongs to the krueppel C2H2-type zinc-finger protein family.</text>
</comment>
<accession>A0AAV7A2Q9</accession>
<protein>
    <submittedName>
        <fullName evidence="16">Uncharacterized protein</fullName>
    </submittedName>
</protein>
<feature type="domain" description="C2H2-type" evidence="14">
    <location>
        <begin position="471"/>
        <end position="498"/>
    </location>
</feature>
<keyword evidence="9 13" id="KW-0238">DNA-binding</keyword>
<keyword evidence="5" id="KW-0677">Repeat</keyword>
<evidence type="ECO:0000256" key="8">
    <source>
        <dbReference type="ARBA" id="ARBA00023015"/>
    </source>
</evidence>
<name>A0AAV7A2Q9_ENGPU</name>
<evidence type="ECO:0000256" key="5">
    <source>
        <dbReference type="ARBA" id="ARBA00022737"/>
    </source>
</evidence>
<dbReference type="InterPro" id="IPR001909">
    <property type="entry name" value="KRAB"/>
</dbReference>
<dbReference type="InterPro" id="IPR036236">
    <property type="entry name" value="Znf_C2H2_sf"/>
</dbReference>
<evidence type="ECO:0000256" key="2">
    <source>
        <dbReference type="ARBA" id="ARBA00004123"/>
    </source>
</evidence>
<dbReference type="GO" id="GO:0003677">
    <property type="term" value="F:DNA binding"/>
    <property type="evidence" value="ECO:0007669"/>
    <property type="project" value="UniProtKB-UniRule"/>
</dbReference>
<comment type="function">
    <text evidence="1">May be involved in transcriptional regulation.</text>
</comment>
<evidence type="ECO:0000313" key="16">
    <source>
        <dbReference type="EMBL" id="KAG8553206.1"/>
    </source>
</evidence>
<evidence type="ECO:0000256" key="3">
    <source>
        <dbReference type="ARBA" id="ARBA00006991"/>
    </source>
</evidence>
<feature type="domain" description="C2H2-type" evidence="14">
    <location>
        <begin position="527"/>
        <end position="554"/>
    </location>
</feature>
<evidence type="ECO:0000256" key="6">
    <source>
        <dbReference type="ARBA" id="ARBA00022771"/>
    </source>
</evidence>
<dbReference type="Gene3D" id="6.10.140.140">
    <property type="match status" value="1"/>
</dbReference>
<dbReference type="FunFam" id="3.30.160.60:FF:001498">
    <property type="entry name" value="Zinc finger protein 404"/>
    <property type="match status" value="1"/>
</dbReference>
<keyword evidence="6 12" id="KW-0863">Zinc-finger</keyword>
<dbReference type="AlphaFoldDB" id="A0AAV7A2Q9"/>
<reference evidence="16" key="1">
    <citation type="thesis" date="2020" institute="ProQuest LLC" country="789 East Eisenhower Parkway, Ann Arbor, MI, USA">
        <title>Comparative Genomics and Chromosome Evolution.</title>
        <authorList>
            <person name="Mudd A.B."/>
        </authorList>
    </citation>
    <scope>NUCLEOTIDE SEQUENCE</scope>
    <source>
        <strain evidence="16">237g6f4</strain>
        <tissue evidence="16">Blood</tissue>
    </source>
</reference>
<dbReference type="PROSITE" id="PS50950">
    <property type="entry name" value="ZF_THAP"/>
    <property type="match status" value="1"/>
</dbReference>
<dbReference type="Gene3D" id="3.30.160.60">
    <property type="entry name" value="Classic Zinc Finger"/>
    <property type="match status" value="4"/>
</dbReference>
<evidence type="ECO:0000259" key="14">
    <source>
        <dbReference type="PROSITE" id="PS50157"/>
    </source>
</evidence>